<keyword evidence="1 2" id="KW-0238">DNA-binding</keyword>
<dbReference type="STRING" id="84035.SAMN05660742_10462"/>
<dbReference type="Gene3D" id="1.10.357.10">
    <property type="entry name" value="Tetracycline Repressor, domain 2"/>
    <property type="match status" value="1"/>
</dbReference>
<gene>
    <name evidence="4" type="ORF">SAMN05660742_10462</name>
</gene>
<evidence type="ECO:0000256" key="2">
    <source>
        <dbReference type="PROSITE-ProRule" id="PRU00335"/>
    </source>
</evidence>
<dbReference type="SUPFAM" id="SSF46689">
    <property type="entry name" value="Homeodomain-like"/>
    <property type="match status" value="1"/>
</dbReference>
<name>A0A1H6WLK0_9FIRM</name>
<dbReference type="Pfam" id="PF00440">
    <property type="entry name" value="TetR_N"/>
    <property type="match status" value="1"/>
</dbReference>
<proteinExistence type="predicted"/>
<dbReference type="Proteomes" id="UP000199662">
    <property type="component" value="Unassembled WGS sequence"/>
</dbReference>
<dbReference type="InterPro" id="IPR009057">
    <property type="entry name" value="Homeodomain-like_sf"/>
</dbReference>
<dbReference type="PRINTS" id="PR00455">
    <property type="entry name" value="HTHTETR"/>
</dbReference>
<evidence type="ECO:0000256" key="1">
    <source>
        <dbReference type="ARBA" id="ARBA00023125"/>
    </source>
</evidence>
<dbReference type="InterPro" id="IPR001647">
    <property type="entry name" value="HTH_TetR"/>
</dbReference>
<dbReference type="PANTHER" id="PTHR43479:SF11">
    <property type="entry name" value="ACREF_ENVCD OPERON REPRESSOR-RELATED"/>
    <property type="match status" value="1"/>
</dbReference>
<protein>
    <submittedName>
        <fullName evidence="4">Transcriptional regulator, TetR family</fullName>
    </submittedName>
</protein>
<dbReference type="AlphaFoldDB" id="A0A1H6WLK0"/>
<dbReference type="PROSITE" id="PS50977">
    <property type="entry name" value="HTH_TETR_2"/>
    <property type="match status" value="1"/>
</dbReference>
<evidence type="ECO:0000313" key="4">
    <source>
        <dbReference type="EMBL" id="SEJ17919.1"/>
    </source>
</evidence>
<feature type="domain" description="HTH tetR-type" evidence="3">
    <location>
        <begin position="2"/>
        <end position="62"/>
    </location>
</feature>
<dbReference type="InterPro" id="IPR050624">
    <property type="entry name" value="HTH-type_Tx_Regulator"/>
</dbReference>
<sequence>MKDVMEKIIKIAVSLFVKNGFKATTTRQIISEANIRNGTLYHYFKNKDDILKYILVDAFDEITKRAEQLLSEEENLVMHFSLRIALTLKIVDKDPRIADLYTEAYRSWLIMERLLPILIEQSEKSFQEYSPQLTKEEHYIRSLAILGCMYGFIAEGHYNKHINFEKKVSVLLDMILSSFSVEKKARESFIERSLFILSGMNDNEIALFPDK</sequence>
<dbReference type="GO" id="GO:0003677">
    <property type="term" value="F:DNA binding"/>
    <property type="evidence" value="ECO:0007669"/>
    <property type="project" value="UniProtKB-UniRule"/>
</dbReference>
<evidence type="ECO:0000313" key="5">
    <source>
        <dbReference type="Proteomes" id="UP000199662"/>
    </source>
</evidence>
<accession>A0A1H6WLK0</accession>
<reference evidence="4 5" key="1">
    <citation type="submission" date="2016-10" db="EMBL/GenBank/DDBJ databases">
        <authorList>
            <person name="de Groot N.N."/>
        </authorList>
    </citation>
    <scope>NUCLEOTIDE SEQUENCE [LARGE SCALE GENOMIC DNA]</scope>
    <source>
        <strain evidence="4 5">DSM 2179</strain>
    </source>
</reference>
<dbReference type="EMBL" id="FNZK01000004">
    <property type="protein sequence ID" value="SEJ17919.1"/>
    <property type="molecule type" value="Genomic_DNA"/>
</dbReference>
<keyword evidence="5" id="KW-1185">Reference proteome</keyword>
<feature type="DNA-binding region" description="H-T-H motif" evidence="2">
    <location>
        <begin position="25"/>
        <end position="44"/>
    </location>
</feature>
<organism evidence="4 5">
    <name type="scientific">Propionispira arboris</name>
    <dbReference type="NCBI Taxonomy" id="84035"/>
    <lineage>
        <taxon>Bacteria</taxon>
        <taxon>Bacillati</taxon>
        <taxon>Bacillota</taxon>
        <taxon>Negativicutes</taxon>
        <taxon>Selenomonadales</taxon>
        <taxon>Selenomonadaceae</taxon>
        <taxon>Propionispira</taxon>
    </lineage>
</organism>
<dbReference type="PANTHER" id="PTHR43479">
    <property type="entry name" value="ACREF/ENVCD OPERON REPRESSOR-RELATED"/>
    <property type="match status" value="1"/>
</dbReference>
<evidence type="ECO:0000259" key="3">
    <source>
        <dbReference type="PROSITE" id="PS50977"/>
    </source>
</evidence>